<dbReference type="EMBL" id="MU394327">
    <property type="protein sequence ID" value="KAI6085300.1"/>
    <property type="molecule type" value="Genomic_DNA"/>
</dbReference>
<reference evidence="1 2" key="1">
    <citation type="journal article" date="2022" name="New Phytol.">
        <title>Ecological generalism drives hyperdiversity of secondary metabolite gene clusters in xylarialean endophytes.</title>
        <authorList>
            <person name="Franco M.E.E."/>
            <person name="Wisecaver J.H."/>
            <person name="Arnold A.E."/>
            <person name="Ju Y.M."/>
            <person name="Slot J.C."/>
            <person name="Ahrendt S."/>
            <person name="Moore L.P."/>
            <person name="Eastman K.E."/>
            <person name="Scott K."/>
            <person name="Konkel Z."/>
            <person name="Mondo S.J."/>
            <person name="Kuo A."/>
            <person name="Hayes R.D."/>
            <person name="Haridas S."/>
            <person name="Andreopoulos B."/>
            <person name="Riley R."/>
            <person name="LaButti K."/>
            <person name="Pangilinan J."/>
            <person name="Lipzen A."/>
            <person name="Amirebrahimi M."/>
            <person name="Yan J."/>
            <person name="Adam C."/>
            <person name="Keymanesh K."/>
            <person name="Ng V."/>
            <person name="Louie K."/>
            <person name="Northen T."/>
            <person name="Drula E."/>
            <person name="Henrissat B."/>
            <person name="Hsieh H.M."/>
            <person name="Youens-Clark K."/>
            <person name="Lutzoni F."/>
            <person name="Miadlikowska J."/>
            <person name="Eastwood D.C."/>
            <person name="Hamelin R.C."/>
            <person name="Grigoriev I.V."/>
            <person name="U'Ren J.M."/>
        </authorList>
    </citation>
    <scope>NUCLEOTIDE SEQUENCE [LARGE SCALE GENOMIC DNA]</scope>
    <source>
        <strain evidence="1 2">ER1909</strain>
    </source>
</reference>
<organism evidence="1 2">
    <name type="scientific">Hypoxylon rubiginosum</name>
    <dbReference type="NCBI Taxonomy" id="110542"/>
    <lineage>
        <taxon>Eukaryota</taxon>
        <taxon>Fungi</taxon>
        <taxon>Dikarya</taxon>
        <taxon>Ascomycota</taxon>
        <taxon>Pezizomycotina</taxon>
        <taxon>Sordariomycetes</taxon>
        <taxon>Xylariomycetidae</taxon>
        <taxon>Xylariales</taxon>
        <taxon>Hypoxylaceae</taxon>
        <taxon>Hypoxylon</taxon>
    </lineage>
</organism>
<keyword evidence="2" id="KW-1185">Reference proteome</keyword>
<comment type="caution">
    <text evidence="1">The sequence shown here is derived from an EMBL/GenBank/DDBJ whole genome shotgun (WGS) entry which is preliminary data.</text>
</comment>
<name>A0ACC0CYX2_9PEZI</name>
<proteinExistence type="predicted"/>
<accession>A0ACC0CYX2</accession>
<gene>
    <name evidence="1" type="ORF">F4821DRAFT_153219</name>
</gene>
<evidence type="ECO:0000313" key="1">
    <source>
        <dbReference type="EMBL" id="KAI6085300.1"/>
    </source>
</evidence>
<evidence type="ECO:0000313" key="2">
    <source>
        <dbReference type="Proteomes" id="UP001497680"/>
    </source>
</evidence>
<dbReference type="Proteomes" id="UP001497680">
    <property type="component" value="Unassembled WGS sequence"/>
</dbReference>
<sequence length="246" mass="28226">MDPPTKPSVIAQIWNQQQPVEVPSYFNEQKFFADIDTMQSAHAFAESLPMDFALLRTIFLTTPDDLFSIIDTPPDYELLGRLLGIDDTRETYHLIRAWLDEPTGVYVTQYLRGESIEDETVDPLELTLPHPATLYECLRETLGESVRYQVYAVRGATRWLPHDPIVRGVEFALKVRRILSSDECVARFPTLVNIRKMNLVGFTFLIVLLLILAQRCEEGLHNPECRECRNEGKYSIECLEMSAKNS</sequence>
<protein>
    <submittedName>
        <fullName evidence="1">Uncharacterized protein</fullName>
    </submittedName>
</protein>